<feature type="compositionally biased region" description="Acidic residues" evidence="1">
    <location>
        <begin position="59"/>
        <end position="71"/>
    </location>
</feature>
<name>A0A846Y3Z9_9NOCA</name>
<keyword evidence="3" id="KW-1185">Reference proteome</keyword>
<dbReference type="AlphaFoldDB" id="A0A846Y3Z9"/>
<evidence type="ECO:0000256" key="1">
    <source>
        <dbReference type="SAM" id="MobiDB-lite"/>
    </source>
</evidence>
<accession>A0A846Y3Z9</accession>
<gene>
    <name evidence="2" type="ORF">HGA08_29050</name>
</gene>
<proteinExistence type="predicted"/>
<protein>
    <submittedName>
        <fullName evidence="2">Uncharacterized protein</fullName>
    </submittedName>
</protein>
<reference evidence="2 3" key="1">
    <citation type="submission" date="2020-04" db="EMBL/GenBank/DDBJ databases">
        <title>MicrobeNet Type strains.</title>
        <authorList>
            <person name="Nicholson A.C."/>
        </authorList>
    </citation>
    <scope>NUCLEOTIDE SEQUENCE [LARGE SCALE GENOMIC DNA]</scope>
    <source>
        <strain evidence="2 3">JCM 12354</strain>
    </source>
</reference>
<dbReference type="RefSeq" id="WP_067877031.1">
    <property type="nucleotide sequence ID" value="NZ_JAAXOP010000026.1"/>
</dbReference>
<feature type="region of interest" description="Disordered" evidence="1">
    <location>
        <begin position="1"/>
        <end position="71"/>
    </location>
</feature>
<feature type="compositionally biased region" description="Basic and acidic residues" evidence="1">
    <location>
        <begin position="17"/>
        <end position="27"/>
    </location>
</feature>
<evidence type="ECO:0000313" key="3">
    <source>
        <dbReference type="Proteomes" id="UP000565711"/>
    </source>
</evidence>
<dbReference type="Proteomes" id="UP000565711">
    <property type="component" value="Unassembled WGS sequence"/>
</dbReference>
<organism evidence="2 3">
    <name type="scientific">Nocardia vermiculata</name>
    <dbReference type="NCBI Taxonomy" id="257274"/>
    <lineage>
        <taxon>Bacteria</taxon>
        <taxon>Bacillati</taxon>
        <taxon>Actinomycetota</taxon>
        <taxon>Actinomycetes</taxon>
        <taxon>Mycobacteriales</taxon>
        <taxon>Nocardiaceae</taxon>
        <taxon>Nocardia</taxon>
    </lineage>
</organism>
<dbReference type="EMBL" id="JAAXOP010000026">
    <property type="protein sequence ID" value="NKY54246.1"/>
    <property type="molecule type" value="Genomic_DNA"/>
</dbReference>
<evidence type="ECO:0000313" key="2">
    <source>
        <dbReference type="EMBL" id="NKY54246.1"/>
    </source>
</evidence>
<comment type="caution">
    <text evidence="2">The sequence shown here is derived from an EMBL/GenBank/DDBJ whole genome shotgun (WGS) entry which is preliminary data.</text>
</comment>
<sequence length="71" mass="7777">MTDRSTIDTAATDATPEVDRQDQRLDVAPDEPDREPLTGAADREAAEADLVEQSIPVPLDDDYDEPGDTDY</sequence>